<dbReference type="PROSITE" id="PS50013">
    <property type="entry name" value="CHROMO_2"/>
    <property type="match status" value="1"/>
</dbReference>
<dbReference type="PANTHER" id="PTHR24343">
    <property type="entry name" value="SERINE/THREONINE KINASE"/>
    <property type="match status" value="1"/>
</dbReference>
<evidence type="ECO:0000256" key="5">
    <source>
        <dbReference type="ARBA" id="ARBA00022741"/>
    </source>
</evidence>
<evidence type="ECO:0000256" key="7">
    <source>
        <dbReference type="ARBA" id="ARBA00022840"/>
    </source>
</evidence>
<keyword evidence="6" id="KW-0418">Kinase</keyword>
<dbReference type="Pfam" id="PF00385">
    <property type="entry name" value="Chromo"/>
    <property type="match status" value="1"/>
</dbReference>
<feature type="compositionally biased region" description="Polar residues" evidence="11">
    <location>
        <begin position="1113"/>
        <end position="1135"/>
    </location>
</feature>
<dbReference type="EMBL" id="MU003792">
    <property type="protein sequence ID" value="KAF2721201.1"/>
    <property type="molecule type" value="Genomic_DNA"/>
</dbReference>
<evidence type="ECO:0000259" key="13">
    <source>
        <dbReference type="PROSITE" id="PS50013"/>
    </source>
</evidence>
<dbReference type="Pfam" id="PF00069">
    <property type="entry name" value="Pkinase"/>
    <property type="match status" value="1"/>
</dbReference>
<dbReference type="InterPro" id="IPR011009">
    <property type="entry name" value="Kinase-like_dom_sf"/>
</dbReference>
<dbReference type="Gene3D" id="1.10.510.10">
    <property type="entry name" value="Transferase(Phosphotransferase) domain 1"/>
    <property type="match status" value="1"/>
</dbReference>
<feature type="compositionally biased region" description="Basic residues" evidence="11">
    <location>
        <begin position="1068"/>
        <end position="1086"/>
    </location>
</feature>
<feature type="compositionally biased region" description="Polar residues" evidence="11">
    <location>
        <begin position="1182"/>
        <end position="1193"/>
    </location>
</feature>
<comment type="catalytic activity">
    <reaction evidence="9">
        <text>L-seryl-[protein] + ATP = O-phospho-L-seryl-[protein] + ADP + H(+)</text>
        <dbReference type="Rhea" id="RHEA:17989"/>
        <dbReference type="Rhea" id="RHEA-COMP:9863"/>
        <dbReference type="Rhea" id="RHEA-COMP:11604"/>
        <dbReference type="ChEBI" id="CHEBI:15378"/>
        <dbReference type="ChEBI" id="CHEBI:29999"/>
        <dbReference type="ChEBI" id="CHEBI:30616"/>
        <dbReference type="ChEBI" id="CHEBI:83421"/>
        <dbReference type="ChEBI" id="CHEBI:456216"/>
        <dbReference type="EC" id="2.7.11.1"/>
    </reaction>
</comment>
<feature type="region of interest" description="Disordered" evidence="11">
    <location>
        <begin position="385"/>
        <end position="426"/>
    </location>
</feature>
<dbReference type="GO" id="GO:0005938">
    <property type="term" value="C:cell cortex"/>
    <property type="evidence" value="ECO:0007669"/>
    <property type="project" value="TreeGrafter"/>
</dbReference>
<feature type="region of interest" description="Disordered" evidence="11">
    <location>
        <begin position="1393"/>
        <end position="1415"/>
    </location>
</feature>
<feature type="region of interest" description="Disordered" evidence="11">
    <location>
        <begin position="251"/>
        <end position="302"/>
    </location>
</feature>
<feature type="coiled-coil region" evidence="10">
    <location>
        <begin position="996"/>
        <end position="1030"/>
    </location>
</feature>
<dbReference type="Gene3D" id="2.40.50.40">
    <property type="match status" value="1"/>
</dbReference>
<dbReference type="InterPro" id="IPR000719">
    <property type="entry name" value="Prot_kinase_dom"/>
</dbReference>
<keyword evidence="7" id="KW-0067">ATP-binding</keyword>
<protein>
    <recommendedName>
        <fullName evidence="2">non-specific serine/threonine protein kinase</fullName>
        <ecNumber evidence="2">2.7.11.1</ecNumber>
    </recommendedName>
</protein>
<evidence type="ECO:0000313" key="14">
    <source>
        <dbReference type="EMBL" id="KAF2721201.1"/>
    </source>
</evidence>
<reference evidence="14" key="1">
    <citation type="journal article" date="2020" name="Stud. Mycol.">
        <title>101 Dothideomycetes genomes: a test case for predicting lifestyles and emergence of pathogens.</title>
        <authorList>
            <person name="Haridas S."/>
            <person name="Albert R."/>
            <person name="Binder M."/>
            <person name="Bloem J."/>
            <person name="Labutti K."/>
            <person name="Salamov A."/>
            <person name="Andreopoulos B."/>
            <person name="Baker S."/>
            <person name="Barry K."/>
            <person name="Bills G."/>
            <person name="Bluhm B."/>
            <person name="Cannon C."/>
            <person name="Castanera R."/>
            <person name="Culley D."/>
            <person name="Daum C."/>
            <person name="Ezra D."/>
            <person name="Gonzalez J."/>
            <person name="Henrissat B."/>
            <person name="Kuo A."/>
            <person name="Liang C."/>
            <person name="Lipzen A."/>
            <person name="Lutzoni F."/>
            <person name="Magnuson J."/>
            <person name="Mondo S."/>
            <person name="Nolan M."/>
            <person name="Ohm R."/>
            <person name="Pangilinan J."/>
            <person name="Park H.-J."/>
            <person name="Ramirez L."/>
            <person name="Alfaro M."/>
            <person name="Sun H."/>
            <person name="Tritt A."/>
            <person name="Yoshinaga Y."/>
            <person name="Zwiers L.-H."/>
            <person name="Turgeon B."/>
            <person name="Goodwin S."/>
            <person name="Spatafora J."/>
            <person name="Crous P."/>
            <person name="Grigoriev I."/>
        </authorList>
    </citation>
    <scope>NUCLEOTIDE SEQUENCE</scope>
    <source>
        <strain evidence="14">CBS 116435</strain>
    </source>
</reference>
<dbReference type="GO" id="GO:0005524">
    <property type="term" value="F:ATP binding"/>
    <property type="evidence" value="ECO:0007669"/>
    <property type="project" value="UniProtKB-KW"/>
</dbReference>
<evidence type="ECO:0000256" key="8">
    <source>
        <dbReference type="ARBA" id="ARBA00047899"/>
    </source>
</evidence>
<dbReference type="PROSITE" id="PS50011">
    <property type="entry name" value="PROTEIN_KINASE_DOM"/>
    <property type="match status" value="1"/>
</dbReference>
<comment type="caution">
    <text evidence="14">The sequence shown here is derived from an EMBL/GenBank/DDBJ whole genome shotgun (WGS) entry which is preliminary data.</text>
</comment>
<evidence type="ECO:0000256" key="11">
    <source>
        <dbReference type="SAM" id="MobiDB-lite"/>
    </source>
</evidence>
<dbReference type="FunFam" id="1.10.510.10:FF:000640">
    <property type="entry name" value="Serine/threonine-protein kinase PRR1"/>
    <property type="match status" value="1"/>
</dbReference>
<dbReference type="GO" id="GO:0004674">
    <property type="term" value="F:protein serine/threonine kinase activity"/>
    <property type="evidence" value="ECO:0007669"/>
    <property type="project" value="UniProtKB-KW"/>
</dbReference>
<feature type="region of interest" description="Disordered" evidence="11">
    <location>
        <begin position="68"/>
        <end position="121"/>
    </location>
</feature>
<evidence type="ECO:0000256" key="2">
    <source>
        <dbReference type="ARBA" id="ARBA00012513"/>
    </source>
</evidence>
<dbReference type="SMART" id="SM00220">
    <property type="entry name" value="S_TKc"/>
    <property type="match status" value="1"/>
</dbReference>
<dbReference type="EC" id="2.7.11.1" evidence="2"/>
<evidence type="ECO:0000256" key="10">
    <source>
        <dbReference type="SAM" id="Coils"/>
    </source>
</evidence>
<evidence type="ECO:0000256" key="9">
    <source>
        <dbReference type="ARBA" id="ARBA00048679"/>
    </source>
</evidence>
<dbReference type="OrthoDB" id="410920at2759"/>
<dbReference type="InterPro" id="IPR016197">
    <property type="entry name" value="Chromo-like_dom_sf"/>
</dbReference>
<feature type="compositionally biased region" description="Polar residues" evidence="11">
    <location>
        <begin position="68"/>
        <end position="82"/>
    </location>
</feature>
<dbReference type="GO" id="GO:0006338">
    <property type="term" value="P:chromatin remodeling"/>
    <property type="evidence" value="ECO:0007669"/>
    <property type="project" value="UniProtKB-ARBA"/>
</dbReference>
<feature type="domain" description="Protein kinase" evidence="12">
    <location>
        <begin position="445"/>
        <end position="752"/>
    </location>
</feature>
<feature type="compositionally biased region" description="Polar residues" evidence="11">
    <location>
        <begin position="269"/>
        <end position="295"/>
    </location>
</feature>
<feature type="region of interest" description="Disordered" evidence="11">
    <location>
        <begin position="1048"/>
        <end position="1205"/>
    </location>
</feature>
<keyword evidence="5" id="KW-0547">Nucleotide-binding</keyword>
<comment type="catalytic activity">
    <reaction evidence="8">
        <text>L-threonyl-[protein] + ATP = O-phospho-L-threonyl-[protein] + ADP + H(+)</text>
        <dbReference type="Rhea" id="RHEA:46608"/>
        <dbReference type="Rhea" id="RHEA-COMP:11060"/>
        <dbReference type="Rhea" id="RHEA-COMP:11605"/>
        <dbReference type="ChEBI" id="CHEBI:15378"/>
        <dbReference type="ChEBI" id="CHEBI:30013"/>
        <dbReference type="ChEBI" id="CHEBI:30616"/>
        <dbReference type="ChEBI" id="CHEBI:61977"/>
        <dbReference type="ChEBI" id="CHEBI:456216"/>
        <dbReference type="EC" id="2.7.11.1"/>
    </reaction>
</comment>
<organism evidence="14 15">
    <name type="scientific">Polychaeton citri CBS 116435</name>
    <dbReference type="NCBI Taxonomy" id="1314669"/>
    <lineage>
        <taxon>Eukaryota</taxon>
        <taxon>Fungi</taxon>
        <taxon>Dikarya</taxon>
        <taxon>Ascomycota</taxon>
        <taxon>Pezizomycotina</taxon>
        <taxon>Dothideomycetes</taxon>
        <taxon>Dothideomycetidae</taxon>
        <taxon>Capnodiales</taxon>
        <taxon>Capnodiaceae</taxon>
        <taxon>Polychaeton</taxon>
    </lineage>
</organism>
<evidence type="ECO:0000313" key="15">
    <source>
        <dbReference type="Proteomes" id="UP000799441"/>
    </source>
</evidence>
<gene>
    <name evidence="14" type="ORF">K431DRAFT_294465</name>
</gene>
<evidence type="ECO:0000256" key="4">
    <source>
        <dbReference type="ARBA" id="ARBA00022679"/>
    </source>
</evidence>
<name>A0A9P4UQ75_9PEZI</name>
<keyword evidence="15" id="KW-1185">Reference proteome</keyword>
<comment type="subunit">
    <text evidence="1">Component of the NuA4 histone acetyltransferase complex.</text>
</comment>
<feature type="compositionally biased region" description="Basic and acidic residues" evidence="11">
    <location>
        <begin position="83"/>
        <end position="93"/>
    </location>
</feature>
<sequence>MVAVALIGFSEAKPNPSLPLWIAVTNQSQAQTSAYWAQTGPSLSADSGVSGSGAAWDFASSRLYHTMSTLSQPEGSKSTAPTSDHKEGHHHPAETISPVRNDSKNESSSHDREDQASAAAAATTAINQQAFSRNAVLPNVDTTLANAALAHRPSTQHNRTASAGLQIMTDLQPPAATVHEPIQNNTTRTDQPPLEGSSLQPNYTSPSKVPITGLGSSLRSSASMVSSTSPGSAFTSPFLSAMADITPLPSPLVVSGESPGPWRKMRQGTPGSRQSSIDSTHSTDRNVSQPTSPVSPTRKKKGYGSLMSAAIETSMANAGIVQEPGQMHARQHSRQRSISDFVPEQLTNARQRHVTIGPGDASTMGNQGYQMQREEYVAAQRGLAVPSPPLQQSDTSMMLPTPPPSTASVAESDEADEDKPPLDEQGVPTEYLHIHCGINQRKRKFRPLRQLGQGTFSRVILATTEKLPNRPASDVETRINPHKLVAVKIVEHGPAGGADEERIETSLKREVDMLKSVSHPSLIHLKACEYQHSQALIVLTYCPGGDLFDLASQRRDVLTPINIQRMFAELTSAVRYLHSHWIVHRDIKLENVLVNVSADALHSLDAPLSHQTPLVTLTDLGLSRRIPEPPESPLLQTRCGSEDYAAPEILLGQPYDGRQTDAWALGVLLYALMEGRLPFDAPPGKPDRSRNTFRIARCDWIWCRFGDEDGDWSAEKPGAAEYDGARLCVEALLKKVRMGRKPLEEVENMAWVRQGIQVPGGLQIREEDLDDEWRAKSRHDLRCLLFCNKENTSLVSDLCQHSHWDWGYTTGDFVLRYQGAFKHLLGYLPIRAALYVLYNVQNVLLFCGIISITLHPPGYFREDSNTKHGVTFAYLPESSVCGSNARPPLGHRIQNLIYFLRRTLSQQQDALIDAKRDKGKATVQIVNPAHPTGRTYNGPLSLVPSGKPVRNAQILGRTDPDARNHFTSTYTVRVGKVKIGDIGIHEITDYASALEVERFEHERFDVEREVREAEEAADEEAERLKMLAKKARVGRPKGVAGYRVPGEVDEEREDGATVAQGREGRARPSYKHLYRAARHRRRRRRRDLVTGNLIPLSDEEEEGEDTDEDNDDVQQQATSMSTSTLPDSMQSTNTLDFPVMLGQPRRRRRKRDPVTGELMPLSPLQEDTDATTNLPIIVPSKPTASLSIQQQSTDSKKRQRRRRHPITGVLMPLGWVYDPTIDDPSASYGTHKSSSRYNVNSLERLSITGEPITKRPRLESESDSASKRSRSPVIKTRSSPVISGNASPRIIAAALQSLDEGADDVPDTIMSEPNSTFREAVGALESESESETDENLLQSFKKPLPSIKPKTSIMNPTANIDVHDISSSSEAGSVNSIIPSPAKTSIIHPAAALPVVDDDDESSKNENESELGEGEFEIEKILAHHLSDPRTHPKELGKVPVMLYKVKWVGWDEPTWEPAESFDDRELVDEYHRVVAAARPSGQLADIILTSR</sequence>
<proteinExistence type="predicted"/>
<dbReference type="SUPFAM" id="SSF56112">
    <property type="entry name" value="Protein kinase-like (PK-like)"/>
    <property type="match status" value="1"/>
</dbReference>
<dbReference type="SUPFAM" id="SSF54160">
    <property type="entry name" value="Chromo domain-like"/>
    <property type="match status" value="1"/>
</dbReference>
<feature type="compositionally biased region" description="Basic and acidic residues" evidence="11">
    <location>
        <begin position="101"/>
        <end position="115"/>
    </location>
</feature>
<feature type="compositionally biased region" description="Acidic residues" evidence="11">
    <location>
        <begin position="1097"/>
        <end position="1112"/>
    </location>
</feature>
<dbReference type="InterPro" id="IPR023780">
    <property type="entry name" value="Chromo_domain"/>
</dbReference>
<keyword evidence="3" id="KW-0723">Serine/threonine-protein kinase</keyword>
<feature type="region of interest" description="Disordered" evidence="11">
    <location>
        <begin position="183"/>
        <end position="215"/>
    </location>
</feature>
<dbReference type="PROSITE" id="PS00108">
    <property type="entry name" value="PROTEIN_KINASE_ST"/>
    <property type="match status" value="1"/>
</dbReference>
<dbReference type="PANTHER" id="PTHR24343:SF324">
    <property type="entry name" value="SERINE_THREONINE-PROTEIN KINASE PRR1"/>
    <property type="match status" value="1"/>
</dbReference>
<dbReference type="InterPro" id="IPR000953">
    <property type="entry name" value="Chromo/chromo_shadow_dom"/>
</dbReference>
<evidence type="ECO:0000259" key="12">
    <source>
        <dbReference type="PROSITE" id="PS50011"/>
    </source>
</evidence>
<evidence type="ECO:0000256" key="1">
    <source>
        <dbReference type="ARBA" id="ARBA00011353"/>
    </source>
</evidence>
<feature type="compositionally biased region" description="Basic and acidic residues" evidence="11">
    <location>
        <begin position="1252"/>
        <end position="1266"/>
    </location>
</feature>
<dbReference type="SMART" id="SM00298">
    <property type="entry name" value="CHROMO"/>
    <property type="match status" value="1"/>
</dbReference>
<dbReference type="Proteomes" id="UP000799441">
    <property type="component" value="Unassembled WGS sequence"/>
</dbReference>
<evidence type="ECO:0000256" key="3">
    <source>
        <dbReference type="ARBA" id="ARBA00022527"/>
    </source>
</evidence>
<dbReference type="InterPro" id="IPR008271">
    <property type="entry name" value="Ser/Thr_kinase_AS"/>
</dbReference>
<keyword evidence="4" id="KW-0808">Transferase</keyword>
<feature type="domain" description="Chromo" evidence="13">
    <location>
        <begin position="1416"/>
        <end position="1473"/>
    </location>
</feature>
<feature type="region of interest" description="Disordered" evidence="11">
    <location>
        <begin position="1248"/>
        <end position="1282"/>
    </location>
</feature>
<accession>A0A9P4UQ75</accession>
<keyword evidence="10" id="KW-0175">Coiled coil</keyword>
<feature type="compositionally biased region" description="Polar residues" evidence="11">
    <location>
        <begin position="197"/>
        <end position="207"/>
    </location>
</feature>
<evidence type="ECO:0000256" key="6">
    <source>
        <dbReference type="ARBA" id="ARBA00022777"/>
    </source>
</evidence>